<dbReference type="InterPro" id="IPR005534">
    <property type="entry name" value="Curli_assmbl/transp-comp_CsgG"/>
</dbReference>
<dbReference type="Proteomes" id="UP000029986">
    <property type="component" value="Chromosome"/>
</dbReference>
<dbReference type="PROSITE" id="PS51257">
    <property type="entry name" value="PROKAR_LIPOPROTEIN"/>
    <property type="match status" value="1"/>
</dbReference>
<gene>
    <name evidence="10" type="ORF">AT03_14655</name>
</gene>
<proteinExistence type="inferred from homology"/>
<evidence type="ECO:0000313" key="11">
    <source>
        <dbReference type="Proteomes" id="UP000029986"/>
    </source>
</evidence>
<evidence type="ECO:0000256" key="7">
    <source>
        <dbReference type="ARBA" id="ARBA00023139"/>
    </source>
</evidence>
<name>A0A097R456_HAFAL</name>
<keyword evidence="8" id="KW-0449">Lipoprotein</keyword>
<evidence type="ECO:0000256" key="8">
    <source>
        <dbReference type="ARBA" id="ARBA00023288"/>
    </source>
</evidence>
<evidence type="ECO:0000256" key="9">
    <source>
        <dbReference type="SAM" id="SignalP"/>
    </source>
</evidence>
<evidence type="ECO:0000256" key="6">
    <source>
        <dbReference type="ARBA" id="ARBA00023136"/>
    </source>
</evidence>
<keyword evidence="5 9" id="KW-0732">Signal</keyword>
<comment type="function">
    <text evidence="1">May be involved in the biogenesis of curli organelles.</text>
</comment>
<reference evidence="10 11" key="1">
    <citation type="journal article" date="2014" name="Gut Pathog.">
        <title>Gene clusters of Hafnia alvei strain FB1 important in survival and pathogenesis: a draft genome perspective.</title>
        <authorList>
            <person name="Tan J.Y."/>
            <person name="Yin W.F."/>
            <person name="Chan K.G."/>
        </authorList>
    </citation>
    <scope>NUCLEOTIDE SEQUENCE [LARGE SCALE GENOMIC DNA]</scope>
    <source>
        <strain evidence="10 11">FB1</strain>
    </source>
</reference>
<dbReference type="PATRIC" id="fig|1453496.5.peg.2994"/>
<feature type="signal peptide" evidence="9">
    <location>
        <begin position="1"/>
        <end position="26"/>
    </location>
</feature>
<dbReference type="AlphaFoldDB" id="A0A097R456"/>
<keyword evidence="7" id="KW-0564">Palmitate</keyword>
<evidence type="ECO:0000313" key="10">
    <source>
        <dbReference type="EMBL" id="AIU73504.1"/>
    </source>
</evidence>
<sequence>MMQKSTLVKDILMMNKFLIATTLALATLLSGCASESSRSLEVAKVASYGTQYNGPRSPISVGKFDNRSSYMNGIFSDGVDRLGNQSKTILVTHLQQTGRFNVLDRTNMAELKEEAGIKGQTQKLKGATYVITGDVTEFGRKETGDHQLFGILGRGKSQVAYAKVNLNVVNVETSEVVFSSQGAGEYELSNREIIGFGGTASYDSTLNGKVLDLAIREAVNNLVAGIQSGAWQPAQ</sequence>
<protein>
    <recommendedName>
        <fullName evidence="3">Curli production assembly/transport component CsgG</fullName>
    </recommendedName>
</protein>
<dbReference type="Pfam" id="PF03783">
    <property type="entry name" value="CsgG"/>
    <property type="match status" value="1"/>
</dbReference>
<comment type="similarity">
    <text evidence="2">Belongs to the CsgG family.</text>
</comment>
<dbReference type="PANTHER" id="PTHR41164:SF1">
    <property type="entry name" value="CURLI PRODUCTION ASSEMBLY_TRANSPORT COMPONENT CSGG"/>
    <property type="match status" value="1"/>
</dbReference>
<accession>A0A097R456</accession>
<dbReference type="PANTHER" id="PTHR41164">
    <property type="entry name" value="CURLI PRODUCTION ASSEMBLY/TRANSPORT COMPONENT CSGG"/>
    <property type="match status" value="1"/>
</dbReference>
<keyword evidence="6" id="KW-0472">Membrane</keyword>
<evidence type="ECO:0000256" key="3">
    <source>
        <dbReference type="ARBA" id="ARBA00014028"/>
    </source>
</evidence>
<dbReference type="HOGENOM" id="CLU_074310_1_0_6"/>
<keyword evidence="4" id="KW-1003">Cell membrane</keyword>
<dbReference type="KEGG" id="hav:AT03_14655"/>
<evidence type="ECO:0000256" key="2">
    <source>
        <dbReference type="ARBA" id="ARBA00008899"/>
    </source>
</evidence>
<feature type="chain" id="PRO_5001932227" description="Curli production assembly/transport component CsgG" evidence="9">
    <location>
        <begin position="27"/>
        <end position="235"/>
    </location>
</feature>
<organism evidence="10 11">
    <name type="scientific">Hafnia alvei FB1</name>
    <dbReference type="NCBI Taxonomy" id="1453496"/>
    <lineage>
        <taxon>Bacteria</taxon>
        <taxon>Pseudomonadati</taxon>
        <taxon>Pseudomonadota</taxon>
        <taxon>Gammaproteobacteria</taxon>
        <taxon>Enterobacterales</taxon>
        <taxon>Hafniaceae</taxon>
        <taxon>Hafnia</taxon>
    </lineage>
</organism>
<dbReference type="eggNOG" id="COG1462">
    <property type="taxonomic scope" value="Bacteria"/>
</dbReference>
<dbReference type="EMBL" id="CP009706">
    <property type="protein sequence ID" value="AIU73504.1"/>
    <property type="molecule type" value="Genomic_DNA"/>
</dbReference>
<keyword evidence="11" id="KW-1185">Reference proteome</keyword>
<dbReference type="GO" id="GO:0030288">
    <property type="term" value="C:outer membrane-bounded periplasmic space"/>
    <property type="evidence" value="ECO:0007669"/>
    <property type="project" value="InterPro"/>
</dbReference>
<evidence type="ECO:0000256" key="5">
    <source>
        <dbReference type="ARBA" id="ARBA00022729"/>
    </source>
</evidence>
<dbReference type="SUPFAM" id="SSF52964">
    <property type="entry name" value="TolB, N-terminal domain"/>
    <property type="match status" value="1"/>
</dbReference>
<dbReference type="Gene3D" id="3.40.50.10610">
    <property type="entry name" value="ABC-type transport auxiliary lipoprotein component"/>
    <property type="match status" value="1"/>
</dbReference>
<evidence type="ECO:0000256" key="1">
    <source>
        <dbReference type="ARBA" id="ARBA00003989"/>
    </source>
</evidence>
<evidence type="ECO:0000256" key="4">
    <source>
        <dbReference type="ARBA" id="ARBA00022475"/>
    </source>
</evidence>